<reference evidence="5" key="3">
    <citation type="submission" date="2025-09" db="UniProtKB">
        <authorList>
            <consortium name="Ensembl"/>
        </authorList>
    </citation>
    <scope>IDENTIFICATION</scope>
</reference>
<dbReference type="GeneTree" id="ENSGT01020000230338"/>
<reference evidence="5 6" key="1">
    <citation type="submission" date="2020-02" db="EMBL/GenBank/DDBJ databases">
        <title>Esox lucius (northern pike) genome, fEsoLuc1, primary haplotype.</title>
        <authorList>
            <person name="Myers G."/>
            <person name="Karagic N."/>
            <person name="Meyer A."/>
            <person name="Pippel M."/>
            <person name="Reichard M."/>
            <person name="Winkler S."/>
            <person name="Tracey A."/>
            <person name="Sims Y."/>
            <person name="Howe K."/>
            <person name="Rhie A."/>
            <person name="Formenti G."/>
            <person name="Durbin R."/>
            <person name="Fedrigo O."/>
            <person name="Jarvis E.D."/>
        </authorList>
    </citation>
    <scope>NUCLEOTIDE SEQUENCE [LARGE SCALE GENOMIC DNA]</scope>
</reference>
<accession>A0AAY5KLD7</accession>
<keyword evidence="2" id="KW-0175">Coiled coil</keyword>
<keyword evidence="6" id="KW-1185">Reference proteome</keyword>
<feature type="transmembrane region" description="Helical" evidence="3">
    <location>
        <begin position="51"/>
        <end position="74"/>
    </location>
</feature>
<proteinExistence type="predicted"/>
<dbReference type="InterPro" id="IPR016187">
    <property type="entry name" value="CTDL_fold"/>
</dbReference>
<evidence type="ECO:0000313" key="6">
    <source>
        <dbReference type="Proteomes" id="UP000265140"/>
    </source>
</evidence>
<dbReference type="Ensembl" id="ENSELUT00000094743.1">
    <property type="protein sequence ID" value="ENSELUP00000089948.1"/>
    <property type="gene ID" value="ENSELUG00000037982.1"/>
</dbReference>
<dbReference type="Pfam" id="PF00059">
    <property type="entry name" value="Lectin_C"/>
    <property type="match status" value="1"/>
</dbReference>
<keyword evidence="3" id="KW-1133">Transmembrane helix</keyword>
<name>A0AAY5KLD7_ESOLU</name>
<organism evidence="5 6">
    <name type="scientific">Esox lucius</name>
    <name type="common">Northern pike</name>
    <dbReference type="NCBI Taxonomy" id="8010"/>
    <lineage>
        <taxon>Eukaryota</taxon>
        <taxon>Metazoa</taxon>
        <taxon>Chordata</taxon>
        <taxon>Craniata</taxon>
        <taxon>Vertebrata</taxon>
        <taxon>Euteleostomi</taxon>
        <taxon>Actinopterygii</taxon>
        <taxon>Neopterygii</taxon>
        <taxon>Teleostei</taxon>
        <taxon>Protacanthopterygii</taxon>
        <taxon>Esociformes</taxon>
        <taxon>Esocidae</taxon>
        <taxon>Esox</taxon>
    </lineage>
</organism>
<dbReference type="GO" id="GO:0030246">
    <property type="term" value="F:carbohydrate binding"/>
    <property type="evidence" value="ECO:0007669"/>
    <property type="project" value="UniProtKB-KW"/>
</dbReference>
<evidence type="ECO:0000256" key="3">
    <source>
        <dbReference type="SAM" id="Phobius"/>
    </source>
</evidence>
<evidence type="ECO:0000313" key="5">
    <source>
        <dbReference type="Ensembl" id="ENSELUP00000089948.1"/>
    </source>
</evidence>
<evidence type="ECO:0000256" key="1">
    <source>
        <dbReference type="ARBA" id="ARBA00022734"/>
    </source>
</evidence>
<reference evidence="5" key="2">
    <citation type="submission" date="2025-08" db="UniProtKB">
        <authorList>
            <consortium name="Ensembl"/>
        </authorList>
    </citation>
    <scope>IDENTIFICATION</scope>
</reference>
<keyword evidence="3" id="KW-0812">Transmembrane</keyword>
<dbReference type="Gene3D" id="3.10.100.10">
    <property type="entry name" value="Mannose-Binding Protein A, subunit A"/>
    <property type="match status" value="1"/>
</dbReference>
<gene>
    <name evidence="5" type="primary">CD209</name>
</gene>
<dbReference type="AlphaFoldDB" id="A0AAY5KLD7"/>
<dbReference type="SUPFAM" id="SSF56436">
    <property type="entry name" value="C-type lectin-like"/>
    <property type="match status" value="1"/>
</dbReference>
<keyword evidence="1" id="KW-0430">Lectin</keyword>
<evidence type="ECO:0000256" key="2">
    <source>
        <dbReference type="SAM" id="Coils"/>
    </source>
</evidence>
<dbReference type="PROSITE" id="PS50041">
    <property type="entry name" value="C_TYPE_LECTIN_2"/>
    <property type="match status" value="1"/>
</dbReference>
<dbReference type="Proteomes" id="UP000265140">
    <property type="component" value="Chromosome 25"/>
</dbReference>
<dbReference type="InterPro" id="IPR033989">
    <property type="entry name" value="CD209-like_CTLD"/>
</dbReference>
<protein>
    <recommendedName>
        <fullName evidence="4">C-type lectin domain-containing protein</fullName>
    </recommendedName>
</protein>
<feature type="coiled-coil region" evidence="2">
    <location>
        <begin position="81"/>
        <end position="129"/>
    </location>
</feature>
<dbReference type="SMART" id="SM00034">
    <property type="entry name" value="CLECT"/>
    <property type="match status" value="1"/>
</dbReference>
<dbReference type="PANTHER" id="PTHR22803">
    <property type="entry name" value="MANNOSE, PHOSPHOLIPASE, LECTIN RECEPTOR RELATED"/>
    <property type="match status" value="1"/>
</dbReference>
<sequence>MDIAEDIYTNIEEVSFKGWDDLTAGYATLHMGPQDGTRLKSGNENSQPSRLATLSLGLLCVLLLATVISLSVHYHKKHNQLSRLQISYNNLTEQEQKYQNTVSEQENKISEMQILFNNLTDENHKLQNKISKKECCFQDWRSFLSGCYYLSLVGKTWSESREDCKDRGADLVIINSREEQVFLNQLGNNLHYWIGLTDSEKEGTWRWVDGTTPPTPQFWRQGEPNNAHEDENCVVFNSFTNSLGNIWSWNDQPCSLKTNWVCEYTLTSS</sequence>
<dbReference type="InterPro" id="IPR016186">
    <property type="entry name" value="C-type_lectin-like/link_sf"/>
</dbReference>
<dbReference type="CDD" id="cd03590">
    <property type="entry name" value="CLECT_DC-SIGN_like"/>
    <property type="match status" value="1"/>
</dbReference>
<dbReference type="InterPro" id="IPR001304">
    <property type="entry name" value="C-type_lectin-like"/>
</dbReference>
<dbReference type="InterPro" id="IPR050111">
    <property type="entry name" value="C-type_lectin/snaclec_domain"/>
</dbReference>
<feature type="domain" description="C-type lectin" evidence="4">
    <location>
        <begin position="143"/>
        <end position="263"/>
    </location>
</feature>
<keyword evidence="3" id="KW-0472">Membrane</keyword>
<evidence type="ECO:0000259" key="4">
    <source>
        <dbReference type="PROSITE" id="PS50041"/>
    </source>
</evidence>